<evidence type="ECO:0000313" key="4">
    <source>
        <dbReference type="Proteomes" id="UP001169862"/>
    </source>
</evidence>
<evidence type="ECO:0000256" key="1">
    <source>
        <dbReference type="SAM" id="SignalP"/>
    </source>
</evidence>
<name>A0AAW7XEJ8_9GAMM</name>
<feature type="chain" id="PRO_5043454326" evidence="1">
    <location>
        <begin position="23"/>
        <end position="320"/>
    </location>
</feature>
<protein>
    <submittedName>
        <fullName evidence="3">ChaN family lipoprotein</fullName>
    </submittedName>
</protein>
<comment type="caution">
    <text evidence="3">The sequence shown here is derived from an EMBL/GenBank/DDBJ whole genome shotgun (WGS) entry which is preliminary data.</text>
</comment>
<keyword evidence="3" id="KW-0449">Lipoprotein</keyword>
<proteinExistence type="predicted"/>
<gene>
    <name evidence="3" type="ORF">Q4490_03450</name>
</gene>
<dbReference type="Gene3D" id="1.10.8.760">
    <property type="entry name" value="Haem-binding uptake, Tiki superfamily, ChaN, domain 2"/>
    <property type="match status" value="1"/>
</dbReference>
<dbReference type="EMBL" id="JAUOPG010000002">
    <property type="protein sequence ID" value="MDO6452612.1"/>
    <property type="molecule type" value="Genomic_DNA"/>
</dbReference>
<keyword evidence="1" id="KW-0732">Signal</keyword>
<dbReference type="Proteomes" id="UP001169862">
    <property type="component" value="Unassembled WGS sequence"/>
</dbReference>
<sequence>MMKHLASLITSLSLFLAAAAPASQTPNTFMPVTWQSPLLKDHPLVGHIIALESQRSLSPTELVSELSQYPIVLIGEKHDNADHHQIETWLIQQLYPSDSANTSLVLEMLDDSQTTNTIISGMSDSDLKQRLNWQDDSWPWQDYGPLIKAALEQNMPVHSGNISRDAINTIYKAGAPKTQRFASTQGITQAVKDQVLDQVYESHCQLMPRNQLAPMVSVQLARDASLAYAIKQRSTDNVILVAGGFHTDKSVGVPLHLSPLEQQHTRTMLLVEVDATQEQAKDYTTLSKADYVWFTPKANNTNYCDDLRQQWQKKSPSHVK</sequence>
<dbReference type="SUPFAM" id="SSF159501">
    <property type="entry name" value="EreA/ChaN-like"/>
    <property type="match status" value="1"/>
</dbReference>
<dbReference type="Pfam" id="PF04187">
    <property type="entry name" value="Cofac_haem_bdg"/>
    <property type="match status" value="1"/>
</dbReference>
<dbReference type="InterPro" id="IPR007314">
    <property type="entry name" value="Cofac_haem-bd_dom"/>
</dbReference>
<dbReference type="RefSeq" id="WP_303548654.1">
    <property type="nucleotide sequence ID" value="NZ_JAUOPG010000002.1"/>
</dbReference>
<evidence type="ECO:0000259" key="2">
    <source>
        <dbReference type="Pfam" id="PF04187"/>
    </source>
</evidence>
<feature type="signal peptide" evidence="1">
    <location>
        <begin position="1"/>
        <end position="22"/>
    </location>
</feature>
<reference evidence="3" key="1">
    <citation type="submission" date="2023-07" db="EMBL/GenBank/DDBJ databases">
        <title>Genome content predicts the carbon catabolic preferences of heterotrophic bacteria.</title>
        <authorList>
            <person name="Gralka M."/>
        </authorList>
    </citation>
    <scope>NUCLEOTIDE SEQUENCE</scope>
    <source>
        <strain evidence="3">I2M16</strain>
    </source>
</reference>
<evidence type="ECO:0000313" key="3">
    <source>
        <dbReference type="EMBL" id="MDO6452612.1"/>
    </source>
</evidence>
<dbReference type="Gene3D" id="3.40.50.11550">
    <property type="match status" value="1"/>
</dbReference>
<dbReference type="AlphaFoldDB" id="A0AAW7XEJ8"/>
<organism evidence="3 4">
    <name type="scientific">Neptunomonas phycophila</name>
    <dbReference type="NCBI Taxonomy" id="1572645"/>
    <lineage>
        <taxon>Bacteria</taxon>
        <taxon>Pseudomonadati</taxon>
        <taxon>Pseudomonadota</taxon>
        <taxon>Gammaproteobacteria</taxon>
        <taxon>Oceanospirillales</taxon>
        <taxon>Oceanospirillaceae</taxon>
        <taxon>Neptunomonas</taxon>
    </lineage>
</organism>
<accession>A0AAW7XEJ8</accession>
<dbReference type="PIRSF" id="PIRSF020419">
    <property type="entry name" value="Fe_uptake_reg_CjrA_prd"/>
    <property type="match status" value="1"/>
</dbReference>
<dbReference type="CDD" id="cd14727">
    <property type="entry name" value="ChanN-like"/>
    <property type="match status" value="1"/>
</dbReference>
<dbReference type="InterPro" id="IPR016773">
    <property type="entry name" value="Fe3_uptake_reg_CjrA_prd"/>
</dbReference>
<feature type="domain" description="Haem-binding uptake Tiki superfamily ChaN" evidence="2">
    <location>
        <begin position="62"/>
        <end position="257"/>
    </location>
</feature>